<feature type="non-terminal residue" evidence="1">
    <location>
        <position position="1"/>
    </location>
</feature>
<sequence>PRHKDEHRRQSWCMDEDGKPLEVDVLLGRVGLSRTDEGVIQNLPDAKRKELMGTLPPQITL</sequence>
<dbReference type="AlphaFoldDB" id="A0A0F8VS57"/>
<evidence type="ECO:0000313" key="1">
    <source>
        <dbReference type="EMBL" id="KKK47188.1"/>
    </source>
</evidence>
<reference evidence="1" key="1">
    <citation type="journal article" date="2015" name="Nature">
        <title>Complex archaea that bridge the gap between prokaryotes and eukaryotes.</title>
        <authorList>
            <person name="Spang A."/>
            <person name="Saw J.H."/>
            <person name="Jorgensen S.L."/>
            <person name="Zaremba-Niedzwiedzka K."/>
            <person name="Martijn J."/>
            <person name="Lind A.E."/>
            <person name="van Eijk R."/>
            <person name="Schleper C."/>
            <person name="Guy L."/>
            <person name="Ettema T.J."/>
        </authorList>
    </citation>
    <scope>NUCLEOTIDE SEQUENCE</scope>
</reference>
<name>A0A0F8VS57_9ZZZZ</name>
<protein>
    <submittedName>
        <fullName evidence="1">Uncharacterized protein</fullName>
    </submittedName>
</protein>
<organism evidence="1">
    <name type="scientific">marine sediment metagenome</name>
    <dbReference type="NCBI Taxonomy" id="412755"/>
    <lineage>
        <taxon>unclassified sequences</taxon>
        <taxon>metagenomes</taxon>
        <taxon>ecological metagenomes</taxon>
    </lineage>
</organism>
<dbReference type="EMBL" id="LAZR01069705">
    <property type="protein sequence ID" value="KKK47188.1"/>
    <property type="molecule type" value="Genomic_DNA"/>
</dbReference>
<comment type="caution">
    <text evidence="1">The sequence shown here is derived from an EMBL/GenBank/DDBJ whole genome shotgun (WGS) entry which is preliminary data.</text>
</comment>
<accession>A0A0F8VS57</accession>
<proteinExistence type="predicted"/>
<gene>
    <name evidence="1" type="ORF">LCGC14_3157710</name>
</gene>